<dbReference type="KEGG" id="luo:HHL09_04035"/>
<dbReference type="RefSeq" id="WP_169453202.1">
    <property type="nucleotide sequence ID" value="NZ_CP051774.1"/>
</dbReference>
<gene>
    <name evidence="3" type="ORF">HHL09_04035</name>
</gene>
<accession>A0A858REE2</accession>
<feature type="chain" id="PRO_5032441074" evidence="2">
    <location>
        <begin position="19"/>
        <end position="165"/>
    </location>
</feature>
<protein>
    <submittedName>
        <fullName evidence="3">Uncharacterized protein</fullName>
    </submittedName>
</protein>
<keyword evidence="4" id="KW-1185">Reference proteome</keyword>
<dbReference type="EMBL" id="CP051774">
    <property type="protein sequence ID" value="QJE94981.1"/>
    <property type="molecule type" value="Genomic_DNA"/>
</dbReference>
<sequence>MLLRALLLSLCASLPIFAESLPDLPASERILTETEVKNFWLNTIRQRPVPPTPSRLYPEQRQRRQNLIDSRLGLMNEIRGGSHDVNARLVCLEHNVAAWRAQGNPDKAWETEKQLLLLREHLAKLATLQAEKESAEKISATADEVASLRAEIDQLRSQLSSMPSY</sequence>
<keyword evidence="1" id="KW-0175">Coiled coil</keyword>
<organism evidence="3 4">
    <name type="scientific">Luteolibacter luteus</name>
    <dbReference type="NCBI Taxonomy" id="2728835"/>
    <lineage>
        <taxon>Bacteria</taxon>
        <taxon>Pseudomonadati</taxon>
        <taxon>Verrucomicrobiota</taxon>
        <taxon>Verrucomicrobiia</taxon>
        <taxon>Verrucomicrobiales</taxon>
        <taxon>Verrucomicrobiaceae</taxon>
        <taxon>Luteolibacter</taxon>
    </lineage>
</organism>
<dbReference type="Proteomes" id="UP000501812">
    <property type="component" value="Chromosome"/>
</dbReference>
<evidence type="ECO:0000256" key="2">
    <source>
        <dbReference type="SAM" id="SignalP"/>
    </source>
</evidence>
<keyword evidence="2" id="KW-0732">Signal</keyword>
<evidence type="ECO:0000313" key="4">
    <source>
        <dbReference type="Proteomes" id="UP000501812"/>
    </source>
</evidence>
<evidence type="ECO:0000313" key="3">
    <source>
        <dbReference type="EMBL" id="QJE94981.1"/>
    </source>
</evidence>
<dbReference type="AlphaFoldDB" id="A0A858REE2"/>
<proteinExistence type="predicted"/>
<evidence type="ECO:0000256" key="1">
    <source>
        <dbReference type="SAM" id="Coils"/>
    </source>
</evidence>
<feature type="signal peptide" evidence="2">
    <location>
        <begin position="1"/>
        <end position="18"/>
    </location>
</feature>
<feature type="coiled-coil region" evidence="1">
    <location>
        <begin position="118"/>
        <end position="158"/>
    </location>
</feature>
<name>A0A858REE2_9BACT</name>
<reference evidence="3 4" key="1">
    <citation type="submission" date="2020-04" db="EMBL/GenBank/DDBJ databases">
        <title>Luteolibacter sp. G-1-1-1 isolated from soil.</title>
        <authorList>
            <person name="Dahal R.H."/>
        </authorList>
    </citation>
    <scope>NUCLEOTIDE SEQUENCE [LARGE SCALE GENOMIC DNA]</scope>
    <source>
        <strain evidence="3 4">G-1-1-1</strain>
    </source>
</reference>